<evidence type="ECO:0000313" key="9">
    <source>
        <dbReference type="Proteomes" id="UP000199652"/>
    </source>
</evidence>
<dbReference type="InterPro" id="IPR045018">
    <property type="entry name" value="Azg-like"/>
</dbReference>
<feature type="transmembrane region" description="Helical" evidence="7">
    <location>
        <begin position="338"/>
        <end position="360"/>
    </location>
</feature>
<keyword evidence="4 7" id="KW-0812">Transmembrane</keyword>
<keyword evidence="6 7" id="KW-0472">Membrane</keyword>
<feature type="transmembrane region" description="Helical" evidence="7">
    <location>
        <begin position="95"/>
        <end position="113"/>
    </location>
</feature>
<feature type="transmembrane region" description="Helical" evidence="7">
    <location>
        <begin position="372"/>
        <end position="392"/>
    </location>
</feature>
<feature type="transmembrane region" description="Helical" evidence="7">
    <location>
        <begin position="151"/>
        <end position="171"/>
    </location>
</feature>
<evidence type="ECO:0000256" key="1">
    <source>
        <dbReference type="ARBA" id="ARBA00004127"/>
    </source>
</evidence>
<dbReference type="EMBL" id="FNOU01000030">
    <property type="protein sequence ID" value="SDY39135.1"/>
    <property type="molecule type" value="Genomic_DNA"/>
</dbReference>
<organism evidence="8 9">
    <name type="scientific">Eubacterium barkeri</name>
    <name type="common">Clostridium barkeri</name>
    <dbReference type="NCBI Taxonomy" id="1528"/>
    <lineage>
        <taxon>Bacteria</taxon>
        <taxon>Bacillati</taxon>
        <taxon>Bacillota</taxon>
        <taxon>Clostridia</taxon>
        <taxon>Eubacteriales</taxon>
        <taxon>Eubacteriaceae</taxon>
        <taxon>Eubacterium</taxon>
    </lineage>
</organism>
<feature type="transmembrane region" description="Helical" evidence="7">
    <location>
        <begin position="62"/>
        <end position="83"/>
    </location>
</feature>
<evidence type="ECO:0000256" key="7">
    <source>
        <dbReference type="SAM" id="Phobius"/>
    </source>
</evidence>
<comment type="subcellular location">
    <subcellularLocation>
        <location evidence="1">Endomembrane system</location>
        <topology evidence="1">Multi-pass membrane protein</topology>
    </subcellularLocation>
</comment>
<dbReference type="GO" id="GO:0012505">
    <property type="term" value="C:endomembrane system"/>
    <property type="evidence" value="ECO:0007669"/>
    <property type="project" value="UniProtKB-SubCell"/>
</dbReference>
<dbReference type="Pfam" id="PF00860">
    <property type="entry name" value="Xan_ur_permease"/>
    <property type="match status" value="2"/>
</dbReference>
<dbReference type="PANTHER" id="PTHR43337:SF1">
    <property type="entry name" value="XANTHINE_URACIL PERMEASE C887.17-RELATED"/>
    <property type="match status" value="1"/>
</dbReference>
<keyword evidence="3" id="KW-0813">Transport</keyword>
<feature type="transmembrane region" description="Helical" evidence="7">
    <location>
        <begin position="294"/>
        <end position="317"/>
    </location>
</feature>
<evidence type="ECO:0000256" key="2">
    <source>
        <dbReference type="ARBA" id="ARBA00005697"/>
    </source>
</evidence>
<dbReference type="GO" id="GO:0005886">
    <property type="term" value="C:plasma membrane"/>
    <property type="evidence" value="ECO:0007669"/>
    <property type="project" value="TreeGrafter"/>
</dbReference>
<evidence type="ECO:0000256" key="3">
    <source>
        <dbReference type="ARBA" id="ARBA00022448"/>
    </source>
</evidence>
<sequence length="500" mass="52669">MKQLPAFLEKHFKLSENNTDIKTEVIAGLTTFAAIAYILVVNPQVLSEPLFIMGDSAMGAKVFNGVFFATCLISFVGTMLYALYAKLPFAQAPGMGLNAFFAFTIVLGMGYTYNQALGVVLISGVLFIILSATGVREAIVNAIPATIKNAITPGIGLFLTLIGLKNASLVISNQATFVGLIDFSRWGETFAKETISVGGAEYLAADYRLMIGSAIVALVGLVVIAALTARKVKGAMIIGILVGTVVGIPFGLTHFGGFSLDMGQQFSDFMEVSFFNIDFVGLFTHGGNPVESTFTIIMLVLAFALVNMFDTIGTLLGTAKQAGMLKPDGTMPRMKQAMLSDAIASAGGALIGTSTATTVVESSAGISVGGRTGLTSVVTAGMFLVAIVLAPFITIIPSAATAPALIFLGVLMMGAVKDVDFGDMTEALPAFCTMVFMPFTYSIANGIAAGLITYILVKILSGRHQFLTPSDGTPRRREINIITVVLAFLFVIRFAFMVNG</sequence>
<dbReference type="RefSeq" id="WP_090247044.1">
    <property type="nucleotide sequence ID" value="NZ_FNOU01000030.1"/>
</dbReference>
<dbReference type="PANTHER" id="PTHR43337">
    <property type="entry name" value="XANTHINE/URACIL PERMEASE C887.17-RELATED"/>
    <property type="match status" value="1"/>
</dbReference>
<feature type="transmembrane region" description="Helical" evidence="7">
    <location>
        <begin position="436"/>
        <end position="457"/>
    </location>
</feature>
<dbReference type="Proteomes" id="UP000199652">
    <property type="component" value="Unassembled WGS sequence"/>
</dbReference>
<dbReference type="GO" id="GO:0005345">
    <property type="term" value="F:purine nucleobase transmembrane transporter activity"/>
    <property type="evidence" value="ECO:0007669"/>
    <property type="project" value="TreeGrafter"/>
</dbReference>
<comment type="similarity">
    <text evidence="2">Belongs to the nucleobase:cation symporter-2 (NCS2) (TC 2.A.40) family. Azg-like subfamily.</text>
</comment>
<protein>
    <submittedName>
        <fullName evidence="8">Putative MFS transporter, AGZA family, xanthine/uracil permease</fullName>
    </submittedName>
</protein>
<feature type="transmembrane region" description="Helical" evidence="7">
    <location>
        <begin position="119"/>
        <end position="139"/>
    </location>
</feature>
<name>A0A1H3JI15_EUBBA</name>
<feature type="transmembrane region" description="Helical" evidence="7">
    <location>
        <begin position="478"/>
        <end position="498"/>
    </location>
</feature>
<evidence type="ECO:0000256" key="6">
    <source>
        <dbReference type="ARBA" id="ARBA00023136"/>
    </source>
</evidence>
<dbReference type="STRING" id="1528.SAMN04488579_1309"/>
<feature type="transmembrane region" description="Helical" evidence="7">
    <location>
        <begin position="234"/>
        <end position="252"/>
    </location>
</feature>
<dbReference type="InterPro" id="IPR006043">
    <property type="entry name" value="NCS2"/>
</dbReference>
<feature type="transmembrane region" description="Helical" evidence="7">
    <location>
        <begin position="207"/>
        <end position="227"/>
    </location>
</feature>
<dbReference type="AlphaFoldDB" id="A0A1H3JI15"/>
<accession>A0A1H3JI15</accession>
<feature type="transmembrane region" description="Helical" evidence="7">
    <location>
        <begin position="399"/>
        <end position="416"/>
    </location>
</feature>
<gene>
    <name evidence="8" type="ORF">SAMN04488579_1309</name>
</gene>
<keyword evidence="5 7" id="KW-1133">Transmembrane helix</keyword>
<dbReference type="OrthoDB" id="9808458at2"/>
<evidence type="ECO:0000313" key="8">
    <source>
        <dbReference type="EMBL" id="SDY39135.1"/>
    </source>
</evidence>
<keyword evidence="9" id="KW-1185">Reference proteome</keyword>
<feature type="transmembrane region" description="Helical" evidence="7">
    <location>
        <begin position="21"/>
        <end position="42"/>
    </location>
</feature>
<proteinExistence type="inferred from homology"/>
<evidence type="ECO:0000256" key="4">
    <source>
        <dbReference type="ARBA" id="ARBA00022692"/>
    </source>
</evidence>
<reference evidence="9" key="1">
    <citation type="submission" date="2016-10" db="EMBL/GenBank/DDBJ databases">
        <authorList>
            <person name="Varghese N."/>
            <person name="Submissions S."/>
        </authorList>
    </citation>
    <scope>NUCLEOTIDE SEQUENCE [LARGE SCALE GENOMIC DNA]</scope>
    <source>
        <strain evidence="9">VPI 5359</strain>
    </source>
</reference>
<evidence type="ECO:0000256" key="5">
    <source>
        <dbReference type="ARBA" id="ARBA00022989"/>
    </source>
</evidence>